<gene>
    <name evidence="1" type="ORF">LCGC14_2419180</name>
</gene>
<name>A0A0F9EJI2_9ZZZZ</name>
<organism evidence="1">
    <name type="scientific">marine sediment metagenome</name>
    <dbReference type="NCBI Taxonomy" id="412755"/>
    <lineage>
        <taxon>unclassified sequences</taxon>
        <taxon>metagenomes</taxon>
        <taxon>ecological metagenomes</taxon>
    </lineage>
</organism>
<dbReference type="AlphaFoldDB" id="A0A0F9EJI2"/>
<proteinExistence type="predicted"/>
<dbReference type="EMBL" id="LAZR01036738">
    <property type="protein sequence ID" value="KKL24053.1"/>
    <property type="molecule type" value="Genomic_DNA"/>
</dbReference>
<evidence type="ECO:0000313" key="1">
    <source>
        <dbReference type="EMBL" id="KKL24053.1"/>
    </source>
</evidence>
<accession>A0A0F9EJI2</accession>
<sequence length="109" mass="12376">MNSKWHYTIWTPHNEIGEVLGLFNEAGQNQAFILGGPDGITTKHIERARFIIRAVNNFDDLLAALENSTTLLQRVMGEVVYLNHRELVQGIELYVLEARAVIETAKKEN</sequence>
<protein>
    <submittedName>
        <fullName evidence="1">Uncharacterized protein</fullName>
    </submittedName>
</protein>
<comment type="caution">
    <text evidence="1">The sequence shown here is derived from an EMBL/GenBank/DDBJ whole genome shotgun (WGS) entry which is preliminary data.</text>
</comment>
<reference evidence="1" key="1">
    <citation type="journal article" date="2015" name="Nature">
        <title>Complex archaea that bridge the gap between prokaryotes and eukaryotes.</title>
        <authorList>
            <person name="Spang A."/>
            <person name="Saw J.H."/>
            <person name="Jorgensen S.L."/>
            <person name="Zaremba-Niedzwiedzka K."/>
            <person name="Martijn J."/>
            <person name="Lind A.E."/>
            <person name="van Eijk R."/>
            <person name="Schleper C."/>
            <person name="Guy L."/>
            <person name="Ettema T.J."/>
        </authorList>
    </citation>
    <scope>NUCLEOTIDE SEQUENCE</scope>
</reference>